<evidence type="ECO:0000259" key="4">
    <source>
        <dbReference type="Pfam" id="PF08212"/>
    </source>
</evidence>
<dbReference type="GO" id="GO:0009279">
    <property type="term" value="C:cell outer membrane"/>
    <property type="evidence" value="ECO:0007669"/>
    <property type="project" value="UniProtKB-SubCell"/>
</dbReference>
<comment type="function">
    <text evidence="2">Involved in the storage or transport of lipids necessary for membrane maintenance under stressful conditions. Displays a binding preference for lysophospholipids.</text>
</comment>
<dbReference type="InterPro" id="IPR047202">
    <property type="entry name" value="Lipocalin_Blc-like_dom"/>
</dbReference>
<gene>
    <name evidence="5" type="ORF">SAMN04487997_2689</name>
</gene>
<comment type="similarity">
    <text evidence="1 2">Belongs to the calycin superfamily. Lipocalin family.</text>
</comment>
<reference evidence="5 6" key="1">
    <citation type="submission" date="2016-10" db="EMBL/GenBank/DDBJ databases">
        <authorList>
            <person name="de Groot N.N."/>
        </authorList>
    </citation>
    <scope>NUCLEOTIDE SEQUENCE [LARGE SCALE GENOMIC DNA]</scope>
    <source>
        <strain evidence="5 6">DSM 26515</strain>
    </source>
</reference>
<dbReference type="GO" id="GO:0008289">
    <property type="term" value="F:lipid binding"/>
    <property type="evidence" value="ECO:0007669"/>
    <property type="project" value="UniProtKB-UniRule"/>
</dbReference>
<dbReference type="PANTHER" id="PTHR10612:SF34">
    <property type="entry name" value="APOLIPOPROTEIN D"/>
    <property type="match status" value="1"/>
</dbReference>
<dbReference type="AlphaFoldDB" id="A0A1H6WYN9"/>
<dbReference type="PIRSF" id="PIRSF036893">
    <property type="entry name" value="Lipocalin_ApoD"/>
    <property type="match status" value="1"/>
</dbReference>
<dbReference type="STRING" id="529704.SAMN02927913_2666"/>
<dbReference type="Gene3D" id="2.40.128.20">
    <property type="match status" value="1"/>
</dbReference>
<dbReference type="InterPro" id="IPR022271">
    <property type="entry name" value="Lipocalin_ApoD"/>
</dbReference>
<dbReference type="InterPro" id="IPR000566">
    <property type="entry name" value="Lipocln_cytosolic_FA-bd_dom"/>
</dbReference>
<keyword evidence="2" id="KW-0472">Membrane</keyword>
<comment type="subcellular location">
    <subcellularLocation>
        <location evidence="2">Cell outer membrane</location>
    </subcellularLocation>
</comment>
<dbReference type="CDD" id="cd19438">
    <property type="entry name" value="lipocalin_Blc-like"/>
    <property type="match status" value="1"/>
</dbReference>
<protein>
    <recommendedName>
        <fullName evidence="2">Outer membrane lipoprotein Blc</fullName>
    </recommendedName>
</protein>
<dbReference type="Proteomes" id="UP000199420">
    <property type="component" value="Unassembled WGS sequence"/>
</dbReference>
<dbReference type="OrthoDB" id="9793905at2"/>
<keyword evidence="6" id="KW-1185">Reference proteome</keyword>
<evidence type="ECO:0000313" key="5">
    <source>
        <dbReference type="EMBL" id="SEJ19447.1"/>
    </source>
</evidence>
<evidence type="ECO:0000256" key="2">
    <source>
        <dbReference type="PIRNR" id="PIRNR036893"/>
    </source>
</evidence>
<feature type="region of interest" description="Disordered" evidence="3">
    <location>
        <begin position="1"/>
        <end position="21"/>
    </location>
</feature>
<dbReference type="EMBL" id="FNYC01000005">
    <property type="protein sequence ID" value="SEJ19447.1"/>
    <property type="molecule type" value="Genomic_DNA"/>
</dbReference>
<evidence type="ECO:0000256" key="3">
    <source>
        <dbReference type="SAM" id="MobiDB-lite"/>
    </source>
</evidence>
<dbReference type="Pfam" id="PF08212">
    <property type="entry name" value="Lipocalin_2"/>
    <property type="match status" value="1"/>
</dbReference>
<feature type="domain" description="Lipocalin/cytosolic fatty-acid binding" evidence="4">
    <location>
        <begin position="30"/>
        <end position="174"/>
    </location>
</feature>
<keyword evidence="2" id="KW-0446">Lipid-binding</keyword>
<dbReference type="PROSITE" id="PS00213">
    <property type="entry name" value="LIPOCALIN"/>
    <property type="match status" value="1"/>
</dbReference>
<evidence type="ECO:0000313" key="6">
    <source>
        <dbReference type="Proteomes" id="UP000199420"/>
    </source>
</evidence>
<feature type="compositionally biased region" description="Basic residues" evidence="3">
    <location>
        <begin position="1"/>
        <end position="10"/>
    </location>
</feature>
<dbReference type="PANTHER" id="PTHR10612">
    <property type="entry name" value="APOLIPOPROTEIN D"/>
    <property type="match status" value="1"/>
</dbReference>
<accession>A0A1H6WYN9</accession>
<keyword evidence="2" id="KW-0998">Cell outer membrane</keyword>
<dbReference type="InterPro" id="IPR022272">
    <property type="entry name" value="Lipocalin_CS"/>
</dbReference>
<evidence type="ECO:0000256" key="1">
    <source>
        <dbReference type="ARBA" id="ARBA00006889"/>
    </source>
</evidence>
<dbReference type="RefSeq" id="WP_091337786.1">
    <property type="nucleotide sequence ID" value="NZ_FNYC01000005.1"/>
</dbReference>
<dbReference type="InterPro" id="IPR012674">
    <property type="entry name" value="Calycin"/>
</dbReference>
<dbReference type="SUPFAM" id="SSF50814">
    <property type="entry name" value="Lipocalins"/>
    <property type="match status" value="1"/>
</dbReference>
<name>A0A1H6WYN9_9GAMM</name>
<dbReference type="GO" id="GO:0006950">
    <property type="term" value="P:response to stress"/>
    <property type="evidence" value="ECO:0007669"/>
    <property type="project" value="UniProtKB-ARBA"/>
</dbReference>
<sequence>MRQHTGRRPPQRPSSTGNLGSRGVEAVPWLDLDRFLGRWHGVAWLPLPFQRRCAGELTLEYASRDDGLIAVHSACRAGDGSMSEVHGVMRQPERLREPAKLQLRFAPAWLERLRFVWNEHWVIGLDRDYRWAVIGEPQRRYLWILGRDARMDYHLFEELKGIARRMGYDLAPLLLSRQRVD</sequence>
<keyword evidence="2 5" id="KW-0449">Lipoprotein</keyword>
<proteinExistence type="inferred from homology"/>
<organism evidence="5 6">
    <name type="scientific">Frateuria terrea</name>
    <dbReference type="NCBI Taxonomy" id="529704"/>
    <lineage>
        <taxon>Bacteria</taxon>
        <taxon>Pseudomonadati</taxon>
        <taxon>Pseudomonadota</taxon>
        <taxon>Gammaproteobacteria</taxon>
        <taxon>Lysobacterales</taxon>
        <taxon>Rhodanobacteraceae</taxon>
        <taxon>Frateuria</taxon>
    </lineage>
</organism>
<comment type="subunit">
    <text evidence="2">Homodimer.</text>
</comment>